<organism evidence="1 2">
    <name type="scientific">Pseudomonas fluorescens</name>
    <dbReference type="NCBI Taxonomy" id="294"/>
    <lineage>
        <taxon>Bacteria</taxon>
        <taxon>Pseudomonadati</taxon>
        <taxon>Pseudomonadota</taxon>
        <taxon>Gammaproteobacteria</taxon>
        <taxon>Pseudomonadales</taxon>
        <taxon>Pseudomonadaceae</taxon>
        <taxon>Pseudomonas</taxon>
    </lineage>
</organism>
<evidence type="ECO:0000313" key="2">
    <source>
        <dbReference type="Proteomes" id="UP000061348"/>
    </source>
</evidence>
<proteinExistence type="predicted"/>
<reference evidence="1 2" key="1">
    <citation type="submission" date="2015-05" db="EMBL/GenBank/DDBJ databases">
        <title>A genomic and transcriptomic approach to investigate the blue pigment phenotype in Pseudomonas fluorescens.</title>
        <authorList>
            <person name="Andreani N.A."/>
            <person name="Cardazzo B."/>
        </authorList>
    </citation>
    <scope>NUCLEOTIDE SEQUENCE [LARGE SCALE GENOMIC DNA]</scope>
    <source>
        <strain evidence="1 2">Ps_22</strain>
    </source>
</reference>
<dbReference type="Proteomes" id="UP000061348">
    <property type="component" value="Unassembled WGS sequence"/>
</dbReference>
<dbReference type="EMBL" id="LCYA01000002">
    <property type="protein sequence ID" value="KWV90057.1"/>
    <property type="molecule type" value="Genomic_DNA"/>
</dbReference>
<gene>
    <name evidence="1" type="ORF">PFLmoz3_00053</name>
</gene>
<evidence type="ECO:0000313" key="1">
    <source>
        <dbReference type="EMBL" id="KWV90057.1"/>
    </source>
</evidence>
<dbReference type="AlphaFoldDB" id="A0A125QJ91"/>
<name>A0A125QJ91_PSEFL</name>
<sequence>MQCLARERLERLNHGLAGRRRNTEAATVGWVADQRKVDVRHVHANLVGTPGFQLDPHMGVGAETLQHTVVADGLLAAFHHRHTLALLAVTTNGRVDFATGHNDADHNALIDAADATALQLRNQLRLRLNGLGYHHKAGGVLVQTVHDAAARHINDVRHVVQQGIEQGAISVPGGRVNHQARGFVDDQDVVVFIDDIQLDVLGNPFSLGFLLGSQLKNRTAMDYVSRADNRSIHSKAAVFDPGGKARARVLSE</sequence>
<comment type="caution">
    <text evidence="1">The sequence shown here is derived from an EMBL/GenBank/DDBJ whole genome shotgun (WGS) entry which is preliminary data.</text>
</comment>
<accession>A0A125QJ91</accession>
<protein>
    <submittedName>
        <fullName evidence="1">Uncharacterized protein</fullName>
    </submittedName>
</protein>